<dbReference type="InterPro" id="IPR017871">
    <property type="entry name" value="ABC_transporter-like_CS"/>
</dbReference>
<feature type="domain" description="ABC transporter" evidence="14">
    <location>
        <begin position="5"/>
        <end position="444"/>
    </location>
</feature>
<dbReference type="SUPFAM" id="SSF52540">
    <property type="entry name" value="P-loop containing nucleoside triphosphate hydrolases"/>
    <property type="match status" value="2"/>
</dbReference>
<dbReference type="RefSeq" id="WP_092532754.1">
    <property type="nucleotide sequence ID" value="NZ_FNIM01000001.1"/>
</dbReference>
<dbReference type="PROSITE" id="PS00211">
    <property type="entry name" value="ABC_TRANSPORTER_1"/>
    <property type="match status" value="1"/>
</dbReference>
<dbReference type="GO" id="GO:0005737">
    <property type="term" value="C:cytoplasm"/>
    <property type="evidence" value="ECO:0007669"/>
    <property type="project" value="UniProtKB-SubCell"/>
</dbReference>
<keyword evidence="10" id="KW-0234">DNA repair</keyword>
<keyword evidence="6" id="KW-0228">DNA excision</keyword>
<evidence type="ECO:0000256" key="12">
    <source>
        <dbReference type="ARBA" id="ARBA00039316"/>
    </source>
</evidence>
<dbReference type="Pfam" id="PF00005">
    <property type="entry name" value="ABC_tran"/>
    <property type="match status" value="1"/>
</dbReference>
<dbReference type="Gene3D" id="3.40.50.300">
    <property type="entry name" value="P-loop containing nucleotide triphosphate hydrolases"/>
    <property type="match status" value="3"/>
</dbReference>
<organism evidence="15 16">
    <name type="scientific">Actinomyces ruminicola</name>
    <dbReference type="NCBI Taxonomy" id="332524"/>
    <lineage>
        <taxon>Bacteria</taxon>
        <taxon>Bacillati</taxon>
        <taxon>Actinomycetota</taxon>
        <taxon>Actinomycetes</taxon>
        <taxon>Actinomycetales</taxon>
        <taxon>Actinomycetaceae</taxon>
        <taxon>Actinomyces</taxon>
    </lineage>
</organism>
<dbReference type="Gene3D" id="1.10.8.280">
    <property type="entry name" value="ABC transporter ATPase domain-like"/>
    <property type="match status" value="1"/>
</dbReference>
<keyword evidence="5" id="KW-0227">DNA damage</keyword>
<dbReference type="GO" id="GO:0005524">
    <property type="term" value="F:ATP binding"/>
    <property type="evidence" value="ECO:0007669"/>
    <property type="project" value="UniProtKB-KW"/>
</dbReference>
<protein>
    <recommendedName>
        <fullName evidence="12">UvrABC system protein A</fullName>
    </recommendedName>
    <alternativeName>
        <fullName evidence="13">Excinuclease ABC subunit A</fullName>
    </alternativeName>
</protein>
<evidence type="ECO:0000313" key="15">
    <source>
        <dbReference type="EMBL" id="SDN26632.1"/>
    </source>
</evidence>
<dbReference type="GO" id="GO:0003677">
    <property type="term" value="F:DNA binding"/>
    <property type="evidence" value="ECO:0007669"/>
    <property type="project" value="UniProtKB-KW"/>
</dbReference>
<evidence type="ECO:0000256" key="11">
    <source>
        <dbReference type="ARBA" id="ARBA00038000"/>
    </source>
</evidence>
<evidence type="ECO:0000256" key="4">
    <source>
        <dbReference type="ARBA" id="ARBA00022741"/>
    </source>
</evidence>
<gene>
    <name evidence="15" type="ORF">SAMN05216355_101488</name>
</gene>
<accession>A0A1G9ZYG3</accession>
<dbReference type="Gene3D" id="1.20.1580.10">
    <property type="entry name" value="ABC transporter ATPase like domain"/>
    <property type="match status" value="2"/>
</dbReference>
<evidence type="ECO:0000256" key="13">
    <source>
        <dbReference type="ARBA" id="ARBA00042156"/>
    </source>
</evidence>
<keyword evidence="3" id="KW-0677">Repeat</keyword>
<keyword evidence="16" id="KW-1185">Reference proteome</keyword>
<evidence type="ECO:0000259" key="14">
    <source>
        <dbReference type="PROSITE" id="PS50893"/>
    </source>
</evidence>
<evidence type="ECO:0000256" key="6">
    <source>
        <dbReference type="ARBA" id="ARBA00022769"/>
    </source>
</evidence>
<dbReference type="PANTHER" id="PTHR43152:SF2">
    <property type="entry name" value="DRUG RESISTANCE ABC TRANSPORTER"/>
    <property type="match status" value="1"/>
</dbReference>
<evidence type="ECO:0000256" key="8">
    <source>
        <dbReference type="ARBA" id="ARBA00022881"/>
    </source>
</evidence>
<sequence>MAHDPAANSIEVIGAAENNLKHVDVTIPKGRLVVFAGVSGSGKSSLAFDTLAVESARQWQSSYPLYLRNKKPHYERPKADELRNLTPAIVVDQRPVGTSARSTVGTAVDVAPLMRLLFSRVGEPSAGGSMAYSFNHPLGMCPECTGLGERLVLDEDTLFDVDKTLAEGAIRFSQFSSGWQTYLYQANPLLDPHKKLRDFTAEEWRTLREGSPQPLKVEIRSNNTGRVDTVDYEGVIPRFNRLYLNRDISKLRKSLQEEIRAHVHQGPCAACGGTGLNPKALASRINGHNIVDLSDLPVRDLIPILGRICDPRGTSLAAQITAYLERMVDVGIGYLSLSRRTDTLSGGEAQRIKMVRNLGSSLADITYIFDEPTAGLHPADAERIGRLLISLRERHNNVLIVEHSRQMFQLADHIIELGPAAGEHGGRIVYQGDLAGLADADTATARALRRPVEINPAPLPWSEGFEITDAHCHNLKHVNVTIPKGVLTAVTGVAGSGKSSLATYELAARRPEAITIDQKPIGTSIRSTPATYTGAMDEIRKLFARANGVGAGWFSFNSKGACLVCKGKGKVTYDMAFAEPVEVPCEECGGHRYNPTALSYTYKGRNIETVMALTIEQALSFFDDERVRRPLRTMADVGLGYLTLGQPTSTLSGGEVQRVKLSSELHKRGNVYILDEPSTGLHNNDLAELLALLRQLVDGGNTVVIVEHRLEMIAQADWVIDMGPAGGSEGGQVLFTGTPAELMACPDSRTGAYLAAAAEARA</sequence>
<dbReference type="PROSITE" id="PS50893">
    <property type="entry name" value="ABC_TRANSPORTER_2"/>
    <property type="match status" value="2"/>
</dbReference>
<keyword evidence="4" id="KW-0547">Nucleotide-binding</keyword>
<evidence type="ECO:0000256" key="3">
    <source>
        <dbReference type="ARBA" id="ARBA00022737"/>
    </source>
</evidence>
<dbReference type="Proteomes" id="UP000198541">
    <property type="component" value="Unassembled WGS sequence"/>
</dbReference>
<evidence type="ECO:0000256" key="7">
    <source>
        <dbReference type="ARBA" id="ARBA00022840"/>
    </source>
</evidence>
<dbReference type="GO" id="GO:0004518">
    <property type="term" value="F:nuclease activity"/>
    <property type="evidence" value="ECO:0007669"/>
    <property type="project" value="UniProtKB-KW"/>
</dbReference>
<evidence type="ECO:0000256" key="9">
    <source>
        <dbReference type="ARBA" id="ARBA00023125"/>
    </source>
</evidence>
<dbReference type="GO" id="GO:0016887">
    <property type="term" value="F:ATP hydrolysis activity"/>
    <property type="evidence" value="ECO:0007669"/>
    <property type="project" value="InterPro"/>
</dbReference>
<dbReference type="AlphaFoldDB" id="A0A1G9ZYG3"/>
<comment type="subcellular location">
    <subcellularLocation>
        <location evidence="1">Cytoplasm</location>
    </subcellularLocation>
</comment>
<proteinExistence type="inferred from homology"/>
<evidence type="ECO:0000256" key="5">
    <source>
        <dbReference type="ARBA" id="ARBA00022763"/>
    </source>
</evidence>
<evidence type="ECO:0000313" key="16">
    <source>
        <dbReference type="Proteomes" id="UP000198541"/>
    </source>
</evidence>
<keyword evidence="9" id="KW-0238">DNA-binding</keyword>
<comment type="similarity">
    <text evidence="11">Belongs to the ABC transporter superfamily. UvrA family.</text>
</comment>
<name>A0A1G9ZYG3_9ACTO</name>
<keyword evidence="7" id="KW-0067">ATP-binding</keyword>
<evidence type="ECO:0000256" key="2">
    <source>
        <dbReference type="ARBA" id="ARBA00022490"/>
    </source>
</evidence>
<feature type="domain" description="ABC transporter" evidence="14">
    <location>
        <begin position="459"/>
        <end position="755"/>
    </location>
</feature>
<evidence type="ECO:0000256" key="10">
    <source>
        <dbReference type="ARBA" id="ARBA00023204"/>
    </source>
</evidence>
<dbReference type="InterPro" id="IPR003439">
    <property type="entry name" value="ABC_transporter-like_ATP-bd"/>
</dbReference>
<dbReference type="GO" id="GO:0006281">
    <property type="term" value="P:DNA repair"/>
    <property type="evidence" value="ECO:0007669"/>
    <property type="project" value="UniProtKB-KW"/>
</dbReference>
<dbReference type="InterPro" id="IPR027417">
    <property type="entry name" value="P-loop_NTPase"/>
</dbReference>
<keyword evidence="2" id="KW-0963">Cytoplasm</keyword>
<dbReference type="EMBL" id="FNIM01000001">
    <property type="protein sequence ID" value="SDN26632.1"/>
    <property type="molecule type" value="Genomic_DNA"/>
</dbReference>
<reference evidence="16" key="1">
    <citation type="submission" date="2016-10" db="EMBL/GenBank/DDBJ databases">
        <authorList>
            <person name="Varghese N."/>
            <person name="Submissions S."/>
        </authorList>
    </citation>
    <scope>NUCLEOTIDE SEQUENCE [LARGE SCALE GENOMIC DNA]</scope>
    <source>
        <strain evidence="16">DSM 27982</strain>
    </source>
</reference>
<dbReference type="PANTHER" id="PTHR43152">
    <property type="entry name" value="UVRABC SYSTEM PROTEIN A"/>
    <property type="match status" value="1"/>
</dbReference>
<evidence type="ECO:0000256" key="1">
    <source>
        <dbReference type="ARBA" id="ARBA00004496"/>
    </source>
</evidence>
<keyword evidence="8" id="KW-0267">Excision nuclease</keyword>